<organism evidence="8 9">
    <name type="scientific">Candidozyma haemuli</name>
    <dbReference type="NCBI Taxonomy" id="45357"/>
    <lineage>
        <taxon>Eukaryota</taxon>
        <taxon>Fungi</taxon>
        <taxon>Dikarya</taxon>
        <taxon>Ascomycota</taxon>
        <taxon>Saccharomycotina</taxon>
        <taxon>Pichiomycetes</taxon>
        <taxon>Metschnikowiaceae</taxon>
        <taxon>Candidozyma</taxon>
    </lineage>
</organism>
<dbReference type="GeneID" id="37005348"/>
<feature type="transmembrane region" description="Helical" evidence="7">
    <location>
        <begin position="631"/>
        <end position="651"/>
    </location>
</feature>
<dbReference type="SUPFAM" id="SSF103473">
    <property type="entry name" value="MFS general substrate transporter"/>
    <property type="match status" value="1"/>
</dbReference>
<dbReference type="GO" id="GO:0022857">
    <property type="term" value="F:transmembrane transporter activity"/>
    <property type="evidence" value="ECO:0007669"/>
    <property type="project" value="InterPro"/>
</dbReference>
<dbReference type="InterPro" id="IPR024080">
    <property type="entry name" value="Neurolysin/TOP_N"/>
</dbReference>
<evidence type="ECO:0000256" key="5">
    <source>
        <dbReference type="ARBA" id="ARBA00023136"/>
    </source>
</evidence>
<name>A0A2V1ASH4_9ASCO</name>
<feature type="transmembrane region" description="Helical" evidence="7">
    <location>
        <begin position="569"/>
        <end position="589"/>
    </location>
</feature>
<evidence type="ECO:0000256" key="3">
    <source>
        <dbReference type="ARBA" id="ARBA00022692"/>
    </source>
</evidence>
<keyword evidence="4 7" id="KW-1133">Transmembrane helix</keyword>
<keyword evidence="3 7" id="KW-0812">Transmembrane</keyword>
<dbReference type="VEuPathDB" id="FungiDB:CXQ85_000015"/>
<feature type="region of interest" description="Disordered" evidence="6">
    <location>
        <begin position="164"/>
        <end position="188"/>
    </location>
</feature>
<dbReference type="FunFam" id="1.20.1250.20:FF:000106">
    <property type="entry name" value="MFS transporter, putative"/>
    <property type="match status" value="1"/>
</dbReference>
<dbReference type="PANTHER" id="PTHR43791:SF29">
    <property type="entry name" value="MAJOR FACILITATOR SUPERFAMILY (MFS) PROFILE DOMAIN-CONTAINING PROTEIN"/>
    <property type="match status" value="1"/>
</dbReference>
<gene>
    <name evidence="8" type="ORF">CXQ85_000015</name>
</gene>
<evidence type="ECO:0000313" key="8">
    <source>
        <dbReference type="EMBL" id="PVH21050.1"/>
    </source>
</evidence>
<comment type="subcellular location">
    <subcellularLocation>
        <location evidence="1">Membrane</location>
        <topology evidence="1">Multi-pass membrane protein</topology>
    </subcellularLocation>
</comment>
<dbReference type="RefSeq" id="XP_025341990.1">
    <property type="nucleotide sequence ID" value="XM_025483775.1"/>
</dbReference>
<dbReference type="InterPro" id="IPR011701">
    <property type="entry name" value="MFS"/>
</dbReference>
<comment type="caution">
    <text evidence="8">The sequence shown here is derived from an EMBL/GenBank/DDBJ whole genome shotgun (WGS) entry which is preliminary data.</text>
</comment>
<dbReference type="FunFam" id="1.20.1250.20:FF:000247">
    <property type="entry name" value="MFS general substrate transporter"/>
    <property type="match status" value="1"/>
</dbReference>
<feature type="compositionally biased region" description="Low complexity" evidence="6">
    <location>
        <begin position="172"/>
        <end position="181"/>
    </location>
</feature>
<dbReference type="PANTHER" id="PTHR43791">
    <property type="entry name" value="PERMEASE-RELATED"/>
    <property type="match status" value="1"/>
</dbReference>
<feature type="transmembrane region" description="Helical" evidence="7">
    <location>
        <begin position="392"/>
        <end position="412"/>
    </location>
</feature>
<evidence type="ECO:0000313" key="9">
    <source>
        <dbReference type="Proteomes" id="UP000244309"/>
    </source>
</evidence>
<dbReference type="AlphaFoldDB" id="A0A2V1ASH4"/>
<evidence type="ECO:0000256" key="2">
    <source>
        <dbReference type="ARBA" id="ARBA00022448"/>
    </source>
</evidence>
<evidence type="ECO:0000256" key="1">
    <source>
        <dbReference type="ARBA" id="ARBA00004141"/>
    </source>
</evidence>
<keyword evidence="5 7" id="KW-0472">Membrane</keyword>
<evidence type="ECO:0008006" key="10">
    <source>
        <dbReference type="Google" id="ProtNLM"/>
    </source>
</evidence>
<feature type="transmembrane region" description="Helical" evidence="7">
    <location>
        <begin position="424"/>
        <end position="446"/>
    </location>
</feature>
<reference evidence="8 9" key="1">
    <citation type="submission" date="2017-12" db="EMBL/GenBank/DDBJ databases">
        <title>Genome Sequence of a Multidrug-Resistant Candida haemulonii Isolate from a Patient with Chronic Leg Ulcers in Israel.</title>
        <authorList>
            <person name="Chow N.A."/>
            <person name="Gade L."/>
            <person name="Batra D."/>
            <person name="Rowe L.A."/>
            <person name="Ben-Ami R."/>
            <person name="Loparev V.N."/>
            <person name="Litvintseva A.P."/>
        </authorList>
    </citation>
    <scope>NUCLEOTIDE SEQUENCE [LARGE SCALE GENOMIC DNA]</scope>
    <source>
        <strain evidence="8 9">B11899</strain>
    </source>
</reference>
<keyword evidence="2" id="KW-0813">Transport</keyword>
<evidence type="ECO:0000256" key="7">
    <source>
        <dbReference type="SAM" id="Phobius"/>
    </source>
</evidence>
<feature type="transmembrane region" description="Helical" evidence="7">
    <location>
        <begin position="360"/>
        <end position="380"/>
    </location>
</feature>
<feature type="transmembrane region" description="Helical" evidence="7">
    <location>
        <begin position="494"/>
        <end position="516"/>
    </location>
</feature>
<dbReference type="Proteomes" id="UP000244309">
    <property type="component" value="Unassembled WGS sequence"/>
</dbReference>
<dbReference type="Pfam" id="PF07690">
    <property type="entry name" value="MFS_1"/>
    <property type="match status" value="1"/>
</dbReference>
<feature type="transmembrane region" description="Helical" evidence="7">
    <location>
        <begin position="595"/>
        <end position="619"/>
    </location>
</feature>
<dbReference type="GO" id="GO:0016020">
    <property type="term" value="C:membrane"/>
    <property type="evidence" value="ECO:0007669"/>
    <property type="project" value="UniProtKB-SubCell"/>
</dbReference>
<dbReference type="InterPro" id="IPR036259">
    <property type="entry name" value="MFS_trans_sf"/>
</dbReference>
<feature type="transmembrane region" description="Helical" evidence="7">
    <location>
        <begin position="663"/>
        <end position="684"/>
    </location>
</feature>
<dbReference type="STRING" id="45357.A0A2V1ASH4"/>
<dbReference type="Gene3D" id="1.20.1250.20">
    <property type="entry name" value="MFS general substrate transporter like domains"/>
    <property type="match status" value="2"/>
</dbReference>
<feature type="transmembrane region" description="Helical" evidence="7">
    <location>
        <begin position="536"/>
        <end position="557"/>
    </location>
</feature>
<dbReference type="EMBL" id="PKFO01000005">
    <property type="protein sequence ID" value="PVH21050.1"/>
    <property type="molecule type" value="Genomic_DNA"/>
</dbReference>
<evidence type="ECO:0000256" key="6">
    <source>
        <dbReference type="SAM" id="MobiDB-lite"/>
    </source>
</evidence>
<proteinExistence type="predicted"/>
<accession>A0A2V1ASH4</accession>
<sequence length="724" mass="82687">MTIAAINKPTIANTLEPSIKYHNDHIDNNQLGFYKHVSSHKDLQHASAKAASHTHSAEQSALISAWKLENYDPHIYDTAVLHQNYWEYHNGTYGGAIVGVDDISKEIDDVGYIANMNDEQPVGVFNSVNVEDAIAAGGGSFRRYKKSYWPSRVYRIKEMVSKEHKEKENHQASNSSLASSSVEDKKDGAKTIEVKELEDSEDSSELELQQRSKQENPFLDPFLAEYYARIYEESKYECRSAFDPHFEWTEAEDKKLMRKIDRRVILSACIMFAALQVNRGNLHEAVADNLLEDLNMDTNDYNMGNTINLLCFLAAELPSQVISKALGPDIFIPIQICSWCIVSTCQGAMHNKTGFLICRALIGLFQGGFIPDMVLWLSYFYKSGELPLRLSYFWTALAITQVVTSLLAYAILRMRGVGGLAGWQWLFILEGAGSLLIGIWSFYLMVPSAVQTRNKLHPKGWFTEREEKITVNRILRDDPSKGGMHNRQSLSLKMILGSLCDYNLWPLFVIGLFAYMPMRTVSPYMVLAMKNLGFSTFDVNLLTIPSHVLQIIFMLGVTWFSEWVNERGFVCLSLPVVTVPFLAAMRWWSGTMEDAWVTWFLVTMVLSAPYVHTICVAWVSRNSNSIQSRSICSALYNMFVQAGSIIASNIYREDDLPKYRRGNMQLFFIMVSLIPIILLTKLFYVRKNRERAKIWDAMSEEEQQTYISETKDRGNMRLDFRFDH</sequence>
<protein>
    <recommendedName>
        <fullName evidence="10">Major facilitator superfamily (MFS) profile domain-containing protein</fullName>
    </recommendedName>
</protein>
<dbReference type="OrthoDB" id="1935484at2759"/>
<dbReference type="Gene3D" id="1.20.1050.40">
    <property type="entry name" value="Endopeptidase. Chain P, domain 1"/>
    <property type="match status" value="1"/>
</dbReference>
<keyword evidence="9" id="KW-1185">Reference proteome</keyword>
<evidence type="ECO:0000256" key="4">
    <source>
        <dbReference type="ARBA" id="ARBA00022989"/>
    </source>
</evidence>